<name>C6HAB7_AJECH</name>
<feature type="region of interest" description="Disordered" evidence="1">
    <location>
        <begin position="1"/>
        <end position="25"/>
    </location>
</feature>
<dbReference type="VEuPathDB" id="FungiDB:HCDG_03148"/>
<dbReference type="OMA" id="PRKWAIS"/>
<gene>
    <name evidence="2" type="ORF">HCDG_03148</name>
</gene>
<dbReference type="OrthoDB" id="10610487at2759"/>
<accession>C6HAB7</accession>
<evidence type="ECO:0000313" key="3">
    <source>
        <dbReference type="Proteomes" id="UP000002624"/>
    </source>
</evidence>
<proteinExistence type="predicted"/>
<dbReference type="Proteomes" id="UP000002624">
    <property type="component" value="Unassembled WGS sequence"/>
</dbReference>
<evidence type="ECO:0000256" key="1">
    <source>
        <dbReference type="SAM" id="MobiDB-lite"/>
    </source>
</evidence>
<dbReference type="AlphaFoldDB" id="C6HAB7"/>
<sequence>MRGRNKQGGATAPNANFDEGSNSAIDAERVSPPFCEVLKCIAKDDKIAIHCGATRDREVAVPPQNHQILGDIHFGETTLPPPPLYVVPDDIANDPGYRTFPHSSPRKWAISQISQPAPAQIAPVHPDTQPVLGENSKSMSDSLWISTAREQGSISNSSKIPSERMNSLTLTSERGDIRVLVSLSSR</sequence>
<dbReference type="EMBL" id="GG692421">
    <property type="protein sequence ID" value="EER43250.1"/>
    <property type="molecule type" value="Genomic_DNA"/>
</dbReference>
<organism evidence="2 3">
    <name type="scientific">Ajellomyces capsulatus (strain H143)</name>
    <name type="common">Darling's disease fungus</name>
    <name type="synonym">Histoplasma capsulatum</name>
    <dbReference type="NCBI Taxonomy" id="544712"/>
    <lineage>
        <taxon>Eukaryota</taxon>
        <taxon>Fungi</taxon>
        <taxon>Dikarya</taxon>
        <taxon>Ascomycota</taxon>
        <taxon>Pezizomycotina</taxon>
        <taxon>Eurotiomycetes</taxon>
        <taxon>Eurotiomycetidae</taxon>
        <taxon>Onygenales</taxon>
        <taxon>Ajellomycetaceae</taxon>
        <taxon>Histoplasma</taxon>
    </lineage>
</organism>
<evidence type="ECO:0000313" key="2">
    <source>
        <dbReference type="EMBL" id="EER43250.1"/>
    </source>
</evidence>
<dbReference type="HOGENOM" id="CLU_1460906_0_0_1"/>
<reference evidence="3" key="1">
    <citation type="submission" date="2009-05" db="EMBL/GenBank/DDBJ databases">
        <title>The genome sequence of Ajellomyces capsulatus strain H143.</title>
        <authorList>
            <person name="Champion M."/>
            <person name="Cuomo C.A."/>
            <person name="Ma L.-J."/>
            <person name="Henn M.R."/>
            <person name="Sil A."/>
            <person name="Goldman B."/>
            <person name="Young S.K."/>
            <person name="Kodira C.D."/>
            <person name="Zeng Q."/>
            <person name="Koehrsen M."/>
            <person name="Alvarado L."/>
            <person name="Berlin A.M."/>
            <person name="Borenstein D."/>
            <person name="Chen Z."/>
            <person name="Engels R."/>
            <person name="Freedman E."/>
            <person name="Gellesch M."/>
            <person name="Goldberg J."/>
            <person name="Griggs A."/>
            <person name="Gujja S."/>
            <person name="Heiman D.I."/>
            <person name="Hepburn T.A."/>
            <person name="Howarth C."/>
            <person name="Jen D."/>
            <person name="Larson L."/>
            <person name="Lewis B."/>
            <person name="Mehta T."/>
            <person name="Park D."/>
            <person name="Pearson M."/>
            <person name="Roberts A."/>
            <person name="Saif S."/>
            <person name="Shea T.D."/>
            <person name="Shenoy N."/>
            <person name="Sisk P."/>
            <person name="Stolte C."/>
            <person name="Sykes S."/>
            <person name="Walk T."/>
            <person name="White J."/>
            <person name="Yandava C."/>
            <person name="Klein B."/>
            <person name="McEwen J.G."/>
            <person name="Puccia R."/>
            <person name="Goldman G.H."/>
            <person name="Felipe M.S."/>
            <person name="Nino-Vega G."/>
            <person name="San-Blas G."/>
            <person name="Taylor J.W."/>
            <person name="Mendoza L."/>
            <person name="Galagan J.E."/>
            <person name="Nusbaum C."/>
            <person name="Birren B.W."/>
        </authorList>
    </citation>
    <scope>NUCLEOTIDE SEQUENCE [LARGE SCALE GENOMIC DNA]</scope>
    <source>
        <strain evidence="3">H143</strain>
    </source>
</reference>
<protein>
    <submittedName>
        <fullName evidence="2">Uncharacterized protein</fullName>
    </submittedName>
</protein>